<dbReference type="Proteomes" id="UP001222325">
    <property type="component" value="Unassembled WGS sequence"/>
</dbReference>
<comment type="caution">
    <text evidence="4">The sequence shown here is derived from an EMBL/GenBank/DDBJ whole genome shotgun (WGS) entry which is preliminary data.</text>
</comment>
<proteinExistence type="predicted"/>
<protein>
    <recommendedName>
        <fullName evidence="3">USP domain-containing protein</fullName>
    </recommendedName>
</protein>
<dbReference type="Gene3D" id="3.90.70.10">
    <property type="entry name" value="Cysteine proteinases"/>
    <property type="match status" value="1"/>
</dbReference>
<dbReference type="PROSITE" id="PS50235">
    <property type="entry name" value="USP_3"/>
    <property type="match status" value="1"/>
</dbReference>
<feature type="compositionally biased region" description="Basic and acidic residues" evidence="2">
    <location>
        <begin position="9"/>
        <end position="22"/>
    </location>
</feature>
<evidence type="ECO:0000259" key="3">
    <source>
        <dbReference type="PROSITE" id="PS50235"/>
    </source>
</evidence>
<dbReference type="InterPro" id="IPR001394">
    <property type="entry name" value="Peptidase_C19_UCH"/>
</dbReference>
<dbReference type="GO" id="GO:0016579">
    <property type="term" value="P:protein deubiquitination"/>
    <property type="evidence" value="ECO:0007669"/>
    <property type="project" value="InterPro"/>
</dbReference>
<sequence length="640" mass="71917">MHLNPESTARQEQEAREPLQPQELKEWMSEQERKNAETLVELTGRDATLDYALTVLRKHAGDMEKAADAIFSGVVDDPEEREREAQLASIKQDFGHMFPEQKQPRANAVIDLTGEDDPFTDTRFRATTRSPDPSWQMVRTNEPVKSADDELNEVIQASLNDFAAEDSEVIPPEDMGLREGGRPIALRADVPGKAYAALVIQALFHVPQVRQRCSKLRLHTENPDGGKSEVNPGNWALWELLEMFTALDLGDISVFLDLDLLASWETAPLQQTDSVGALSKVLLEKIITTLQHDLDEQQIEEAETNRLFHFRPCTIHSPVVGPPQVVLDHGSEHIVALDITLEAPSNSLVPRLAETLNTYHDNGTSDHTLIAAPSEMVTFQINVSAASGAAPEPLVFPKSIYMDEFLAENLDLANETRAAQRQIQKDVEVLAARKRLLTRYDGQDTLENIRGSIEYYETVADCSTPERLELTKYMSEKFKGYLKSIEEEVQEIDDKLVELQAEIEALLNNPELQCHPYDLRAVLVHTGLPGRKHIYSYVQDKGTWWKTVDYTVTEVPEETVLNDPAGLHLGAGPYMLMYSRRLSEAELSAPVNWPPRFTELVLKNNQGLRDNQAAQEREGDERVAGMEGVNLDLEAMDVER</sequence>
<dbReference type="SUPFAM" id="SSF54001">
    <property type="entry name" value="Cysteine proteinases"/>
    <property type="match status" value="1"/>
</dbReference>
<feature type="region of interest" description="Disordered" evidence="2">
    <location>
        <begin position="114"/>
        <end position="134"/>
    </location>
</feature>
<dbReference type="Pfam" id="PF00443">
    <property type="entry name" value="UCH"/>
    <property type="match status" value="1"/>
</dbReference>
<evidence type="ECO:0000256" key="2">
    <source>
        <dbReference type="SAM" id="MobiDB-lite"/>
    </source>
</evidence>
<reference evidence="4" key="1">
    <citation type="submission" date="2023-03" db="EMBL/GenBank/DDBJ databases">
        <title>Massive genome expansion in bonnet fungi (Mycena s.s.) driven by repeated elements and novel gene families across ecological guilds.</title>
        <authorList>
            <consortium name="Lawrence Berkeley National Laboratory"/>
            <person name="Harder C.B."/>
            <person name="Miyauchi S."/>
            <person name="Viragh M."/>
            <person name="Kuo A."/>
            <person name="Thoen E."/>
            <person name="Andreopoulos B."/>
            <person name="Lu D."/>
            <person name="Skrede I."/>
            <person name="Drula E."/>
            <person name="Henrissat B."/>
            <person name="Morin E."/>
            <person name="Kohler A."/>
            <person name="Barry K."/>
            <person name="LaButti K."/>
            <person name="Morin E."/>
            <person name="Salamov A."/>
            <person name="Lipzen A."/>
            <person name="Mereny Z."/>
            <person name="Hegedus B."/>
            <person name="Baldrian P."/>
            <person name="Stursova M."/>
            <person name="Weitz H."/>
            <person name="Taylor A."/>
            <person name="Grigoriev I.V."/>
            <person name="Nagy L.G."/>
            <person name="Martin F."/>
            <person name="Kauserud H."/>
        </authorList>
    </citation>
    <scope>NUCLEOTIDE SEQUENCE</scope>
    <source>
        <strain evidence="4">CBHHK173m</strain>
    </source>
</reference>
<organism evidence="4 5">
    <name type="scientific">Mycena belliarum</name>
    <dbReference type="NCBI Taxonomy" id="1033014"/>
    <lineage>
        <taxon>Eukaryota</taxon>
        <taxon>Fungi</taxon>
        <taxon>Dikarya</taxon>
        <taxon>Basidiomycota</taxon>
        <taxon>Agaricomycotina</taxon>
        <taxon>Agaricomycetes</taxon>
        <taxon>Agaricomycetidae</taxon>
        <taxon>Agaricales</taxon>
        <taxon>Marasmiineae</taxon>
        <taxon>Mycenaceae</taxon>
        <taxon>Mycena</taxon>
    </lineage>
</organism>
<evidence type="ECO:0000313" key="5">
    <source>
        <dbReference type="Proteomes" id="UP001222325"/>
    </source>
</evidence>
<dbReference type="AlphaFoldDB" id="A0AAD6UEJ7"/>
<name>A0AAD6UEJ7_9AGAR</name>
<keyword evidence="1" id="KW-0175">Coiled coil</keyword>
<feature type="domain" description="USP" evidence="3">
    <location>
        <begin position="184"/>
        <end position="581"/>
    </location>
</feature>
<dbReference type="PANTHER" id="PTHR24006">
    <property type="entry name" value="UBIQUITIN CARBOXYL-TERMINAL HYDROLASE"/>
    <property type="match status" value="1"/>
</dbReference>
<dbReference type="EMBL" id="JARJCN010000005">
    <property type="protein sequence ID" value="KAJ7100842.1"/>
    <property type="molecule type" value="Genomic_DNA"/>
</dbReference>
<dbReference type="InterPro" id="IPR038765">
    <property type="entry name" value="Papain-like_cys_pep_sf"/>
</dbReference>
<feature type="compositionally biased region" description="Polar residues" evidence="2">
    <location>
        <begin position="125"/>
        <end position="134"/>
    </location>
</feature>
<dbReference type="InterPro" id="IPR050164">
    <property type="entry name" value="Peptidase_C19"/>
</dbReference>
<feature type="region of interest" description="Disordered" evidence="2">
    <location>
        <begin position="1"/>
        <end position="22"/>
    </location>
</feature>
<evidence type="ECO:0000313" key="4">
    <source>
        <dbReference type="EMBL" id="KAJ7100842.1"/>
    </source>
</evidence>
<dbReference type="GO" id="GO:0005829">
    <property type="term" value="C:cytosol"/>
    <property type="evidence" value="ECO:0007669"/>
    <property type="project" value="TreeGrafter"/>
</dbReference>
<dbReference type="GO" id="GO:0004843">
    <property type="term" value="F:cysteine-type deubiquitinase activity"/>
    <property type="evidence" value="ECO:0007669"/>
    <property type="project" value="InterPro"/>
</dbReference>
<dbReference type="InterPro" id="IPR028889">
    <property type="entry name" value="USP"/>
</dbReference>
<gene>
    <name evidence="4" type="ORF">B0H15DRAFT_899761</name>
</gene>
<dbReference type="GO" id="GO:0005634">
    <property type="term" value="C:nucleus"/>
    <property type="evidence" value="ECO:0007669"/>
    <property type="project" value="TreeGrafter"/>
</dbReference>
<feature type="coiled-coil region" evidence="1">
    <location>
        <begin position="482"/>
        <end position="509"/>
    </location>
</feature>
<evidence type="ECO:0000256" key="1">
    <source>
        <dbReference type="SAM" id="Coils"/>
    </source>
</evidence>
<keyword evidence="5" id="KW-1185">Reference proteome</keyword>
<accession>A0AAD6UEJ7</accession>